<dbReference type="Proteomes" id="UP000533598">
    <property type="component" value="Unassembled WGS sequence"/>
</dbReference>
<comment type="caution">
    <text evidence="1">The sequence shown here is derived from an EMBL/GenBank/DDBJ whole genome shotgun (WGS) entry which is preliminary data.</text>
</comment>
<dbReference type="AlphaFoldDB" id="A0A7W7CE05"/>
<protein>
    <submittedName>
        <fullName evidence="1">Uncharacterized protein</fullName>
    </submittedName>
</protein>
<dbReference type="EMBL" id="JACHMH010000001">
    <property type="protein sequence ID" value="MBB4679452.1"/>
    <property type="molecule type" value="Genomic_DNA"/>
</dbReference>
<name>A0A7W7CE05_9PSEU</name>
<reference evidence="1 2" key="1">
    <citation type="submission" date="2020-08" db="EMBL/GenBank/DDBJ databases">
        <title>Sequencing the genomes of 1000 actinobacteria strains.</title>
        <authorList>
            <person name="Klenk H.-P."/>
        </authorList>
    </citation>
    <scope>NUCLEOTIDE SEQUENCE [LARGE SCALE GENOMIC DNA]</scope>
    <source>
        <strain evidence="1 2">DSM 44230</strain>
    </source>
</reference>
<sequence length="197" mass="21211">MPATPTTTAPRESAALRFAAGRAVLTAATRLRALLFTRLALERATALLDDLYAVGQSYDVQPSRWDMVTDLAGASLSVTCSQYRASIPQTAEAAAALLDAVAESLREHGVATRRTELLVPLPRRENSPHWGRTGQARLALSMTIDSGWQLVLELPNVWPGAWPEITVAAPHDEAGARAVAELALEILAGRHADPFLR</sequence>
<keyword evidence="2" id="KW-1185">Reference proteome</keyword>
<organism evidence="1 2">
    <name type="scientific">Crossiella cryophila</name>
    <dbReference type="NCBI Taxonomy" id="43355"/>
    <lineage>
        <taxon>Bacteria</taxon>
        <taxon>Bacillati</taxon>
        <taxon>Actinomycetota</taxon>
        <taxon>Actinomycetes</taxon>
        <taxon>Pseudonocardiales</taxon>
        <taxon>Pseudonocardiaceae</taxon>
        <taxon>Crossiella</taxon>
    </lineage>
</organism>
<dbReference type="RefSeq" id="WP_185005203.1">
    <property type="nucleotide sequence ID" value="NZ_BAAAUI010000001.1"/>
</dbReference>
<gene>
    <name evidence="1" type="ORF">HNR67_005570</name>
</gene>
<proteinExistence type="predicted"/>
<evidence type="ECO:0000313" key="2">
    <source>
        <dbReference type="Proteomes" id="UP000533598"/>
    </source>
</evidence>
<evidence type="ECO:0000313" key="1">
    <source>
        <dbReference type="EMBL" id="MBB4679452.1"/>
    </source>
</evidence>
<accession>A0A7W7CE05</accession>